<keyword evidence="4" id="KW-1185">Reference proteome</keyword>
<keyword evidence="2" id="KW-0732">Signal</keyword>
<dbReference type="EMBL" id="JAVRIC010000041">
    <property type="protein sequence ID" value="MDT0499216.1"/>
    <property type="molecule type" value="Genomic_DNA"/>
</dbReference>
<evidence type="ECO:0000313" key="4">
    <source>
        <dbReference type="Proteomes" id="UP001254608"/>
    </source>
</evidence>
<dbReference type="InterPro" id="IPR003423">
    <property type="entry name" value="OMP_efflux"/>
</dbReference>
<feature type="signal peptide" evidence="2">
    <location>
        <begin position="1"/>
        <end position="23"/>
    </location>
</feature>
<dbReference type="InterPro" id="IPR010131">
    <property type="entry name" value="MdtP/NodT-like"/>
</dbReference>
<dbReference type="PANTHER" id="PTHR30203">
    <property type="entry name" value="OUTER MEMBRANE CATION EFFLUX PROTEIN"/>
    <property type="match status" value="1"/>
</dbReference>
<evidence type="ECO:0000256" key="2">
    <source>
        <dbReference type="SAM" id="SignalP"/>
    </source>
</evidence>
<dbReference type="RefSeq" id="WP_311366626.1">
    <property type="nucleotide sequence ID" value="NZ_JAVRIC010000041.1"/>
</dbReference>
<reference evidence="3 4" key="1">
    <citation type="submission" date="2023-09" db="EMBL/GenBank/DDBJ databases">
        <authorList>
            <person name="Rey-Velasco X."/>
        </authorList>
    </citation>
    <scope>NUCLEOTIDE SEQUENCE [LARGE SCALE GENOMIC DNA]</scope>
    <source>
        <strain evidence="3 4">W345</strain>
    </source>
</reference>
<proteinExistence type="inferred from homology"/>
<comment type="caution">
    <text evidence="3">The sequence shown here is derived from an EMBL/GenBank/DDBJ whole genome shotgun (WGS) entry which is preliminary data.</text>
</comment>
<sequence>MWFKPAHAALAACLLSVSAPIFGADESSISLREAIGRARDLRPELNGFVFELRVQDATEVEAALRPSPTVELRIDDALGSGSRSGFESAQTTLSLSQLIELGGKRDSRIEVANAQSQRLRSKQAARQLDVVAEIGRAFVEALTQQAREISAQDAAQLAQRVSAAVAERVQAAVAPPAERSRAAVAVTEAELTLEDARHVAATSRFFLASTIGLDRPDFTHVSGELFTLEELPDFGVLIARLEASPDFLRFTNEARLKQAQLNLAQSRRRGDLRASVGMRHFQQGDDAALVAGISLPLFSNSRAEPAIASASAELAQVDQQRRAALLKARAQLFAYYQEMEHARHVVATLDRQLIPELERALAQTEDAWRRGRYSFLEWSEVQKRLLDARLRRIDAAAEYHLNRIEIERLTGQSPVEAGEAP</sequence>
<gene>
    <name evidence="3" type="ORF">RM530_17875</name>
</gene>
<name>A0ABU2WPF1_9GAMM</name>
<accession>A0ABU2WPF1</accession>
<evidence type="ECO:0000313" key="3">
    <source>
        <dbReference type="EMBL" id="MDT0499216.1"/>
    </source>
</evidence>
<comment type="similarity">
    <text evidence="1">Belongs to the outer membrane factor (OMF) (TC 1.B.17) family.</text>
</comment>
<dbReference type="Proteomes" id="UP001254608">
    <property type="component" value="Unassembled WGS sequence"/>
</dbReference>
<protein>
    <submittedName>
        <fullName evidence="3">TolC family protein</fullName>
    </submittedName>
</protein>
<dbReference type="SUPFAM" id="SSF56954">
    <property type="entry name" value="Outer membrane efflux proteins (OEP)"/>
    <property type="match status" value="1"/>
</dbReference>
<dbReference type="Pfam" id="PF02321">
    <property type="entry name" value="OEP"/>
    <property type="match status" value="1"/>
</dbReference>
<dbReference type="Gene3D" id="1.20.1600.10">
    <property type="entry name" value="Outer membrane efflux proteins (OEP)"/>
    <property type="match status" value="1"/>
</dbReference>
<organism evidence="3 4">
    <name type="scientific">Banduia mediterranea</name>
    <dbReference type="NCBI Taxonomy" id="3075609"/>
    <lineage>
        <taxon>Bacteria</taxon>
        <taxon>Pseudomonadati</taxon>
        <taxon>Pseudomonadota</taxon>
        <taxon>Gammaproteobacteria</taxon>
        <taxon>Nevskiales</taxon>
        <taxon>Algiphilaceae</taxon>
        <taxon>Banduia</taxon>
    </lineage>
</organism>
<feature type="chain" id="PRO_5046943836" evidence="2">
    <location>
        <begin position="24"/>
        <end position="421"/>
    </location>
</feature>
<dbReference type="PANTHER" id="PTHR30203:SF24">
    <property type="entry name" value="BLR4935 PROTEIN"/>
    <property type="match status" value="1"/>
</dbReference>
<evidence type="ECO:0000256" key="1">
    <source>
        <dbReference type="ARBA" id="ARBA00007613"/>
    </source>
</evidence>